<dbReference type="EMBL" id="CAIIXF020000012">
    <property type="protein sequence ID" value="CAH1801230.1"/>
    <property type="molecule type" value="Genomic_DNA"/>
</dbReference>
<reference evidence="4" key="1">
    <citation type="submission" date="2022-03" db="EMBL/GenBank/DDBJ databases">
        <authorList>
            <person name="Martin C."/>
        </authorList>
    </citation>
    <scope>NUCLEOTIDE SEQUENCE</scope>
</reference>
<dbReference type="InterPro" id="IPR000742">
    <property type="entry name" value="EGF"/>
</dbReference>
<evidence type="ECO:0000313" key="4">
    <source>
        <dbReference type="EMBL" id="CAH1801230.1"/>
    </source>
</evidence>
<keyword evidence="2" id="KW-0472">Membrane</keyword>
<proteinExistence type="predicted"/>
<evidence type="ECO:0000256" key="2">
    <source>
        <dbReference type="SAM" id="Phobius"/>
    </source>
</evidence>
<keyword evidence="2" id="KW-0812">Transmembrane</keyword>
<dbReference type="Proteomes" id="UP000749559">
    <property type="component" value="Unassembled WGS sequence"/>
</dbReference>
<dbReference type="PROSITE" id="PS50026">
    <property type="entry name" value="EGF_3"/>
    <property type="match status" value="1"/>
</dbReference>
<evidence type="ECO:0000256" key="1">
    <source>
        <dbReference type="PROSITE-ProRule" id="PRU00076"/>
    </source>
</evidence>
<dbReference type="PROSITE" id="PS00022">
    <property type="entry name" value="EGF_1"/>
    <property type="match status" value="1"/>
</dbReference>
<comment type="caution">
    <text evidence="4">The sequence shown here is derived from an EMBL/GenBank/DDBJ whole genome shotgun (WGS) entry which is preliminary data.</text>
</comment>
<organism evidence="4 5">
    <name type="scientific">Owenia fusiformis</name>
    <name type="common">Polychaete worm</name>
    <dbReference type="NCBI Taxonomy" id="6347"/>
    <lineage>
        <taxon>Eukaryota</taxon>
        <taxon>Metazoa</taxon>
        <taxon>Spiralia</taxon>
        <taxon>Lophotrochozoa</taxon>
        <taxon>Annelida</taxon>
        <taxon>Polychaeta</taxon>
        <taxon>Sedentaria</taxon>
        <taxon>Canalipalpata</taxon>
        <taxon>Sabellida</taxon>
        <taxon>Oweniida</taxon>
        <taxon>Oweniidae</taxon>
        <taxon>Owenia</taxon>
    </lineage>
</organism>
<accession>A0A8S4Q5T3</accession>
<dbReference type="Gene3D" id="2.10.25.10">
    <property type="entry name" value="Laminin"/>
    <property type="match status" value="1"/>
</dbReference>
<keyword evidence="2" id="KW-1133">Transmembrane helix</keyword>
<gene>
    <name evidence="4" type="ORF">OFUS_LOCUS25041</name>
</gene>
<evidence type="ECO:0000259" key="3">
    <source>
        <dbReference type="PROSITE" id="PS50026"/>
    </source>
</evidence>
<dbReference type="SUPFAM" id="SSF57196">
    <property type="entry name" value="EGF/Laminin"/>
    <property type="match status" value="1"/>
</dbReference>
<keyword evidence="1" id="KW-0245">EGF-like domain</keyword>
<feature type="transmembrane region" description="Helical" evidence="2">
    <location>
        <begin position="12"/>
        <end position="35"/>
    </location>
</feature>
<protein>
    <recommendedName>
        <fullName evidence="3">EGF-like domain-containing protein</fullName>
    </recommendedName>
</protein>
<sequence length="185" mass="20498">MICPGKRSALSCTPLLTTQVIILIAITTQIATALLEIQRSCSRCTGPNKRCFKLDGTRPVLCYCDYGYYGPDCKWTNFCQFRNPCWNGGNIIVNVGPGVPAPPSCSIGSPCKAPFRKCVQHSKHYHTCVMDDRTLGAIERLENFRDVCIMRDPYRNGGTCDLIESSTSYNCTCTGEYHGTTCNDK</sequence>
<evidence type="ECO:0000313" key="5">
    <source>
        <dbReference type="Proteomes" id="UP000749559"/>
    </source>
</evidence>
<feature type="disulfide bond" evidence="1">
    <location>
        <begin position="173"/>
        <end position="182"/>
    </location>
</feature>
<keyword evidence="1" id="KW-1015">Disulfide bond</keyword>
<keyword evidence="5" id="KW-1185">Reference proteome</keyword>
<name>A0A8S4Q5T3_OWEFU</name>
<comment type="caution">
    <text evidence="1">Lacks conserved residue(s) required for the propagation of feature annotation.</text>
</comment>
<feature type="domain" description="EGF-like" evidence="3">
    <location>
        <begin position="144"/>
        <end position="183"/>
    </location>
</feature>
<feature type="non-terminal residue" evidence="4">
    <location>
        <position position="185"/>
    </location>
</feature>
<dbReference type="AlphaFoldDB" id="A0A8S4Q5T3"/>